<gene>
    <name evidence="2" type="ORF">N476_21990</name>
</gene>
<dbReference type="OrthoDB" id="359414at2"/>
<evidence type="ECO:0000313" key="2">
    <source>
        <dbReference type="EMBL" id="KZN48293.1"/>
    </source>
</evidence>
<dbReference type="PROSITE" id="PS51186">
    <property type="entry name" value="GNAT"/>
    <property type="match status" value="1"/>
</dbReference>
<dbReference type="Pfam" id="PF00583">
    <property type="entry name" value="Acetyltransf_1"/>
    <property type="match status" value="1"/>
</dbReference>
<name>A0A162AE50_9GAMM</name>
<dbReference type="PATRIC" id="fig|1365251.3.peg.3868"/>
<dbReference type="Proteomes" id="UP000076503">
    <property type="component" value="Unassembled WGS sequence"/>
</dbReference>
<protein>
    <recommendedName>
        <fullName evidence="1">N-acetyltransferase domain-containing protein</fullName>
    </recommendedName>
</protein>
<dbReference type="Gene3D" id="3.40.630.30">
    <property type="match status" value="1"/>
</dbReference>
<dbReference type="RefSeq" id="WP_063363144.1">
    <property type="nucleotide sequence ID" value="NZ_AUXZ01000092.1"/>
</dbReference>
<evidence type="ECO:0000313" key="3">
    <source>
        <dbReference type="Proteomes" id="UP000076503"/>
    </source>
</evidence>
<dbReference type="SUPFAM" id="SSF55729">
    <property type="entry name" value="Acyl-CoA N-acyltransferases (Nat)"/>
    <property type="match status" value="1"/>
</dbReference>
<feature type="domain" description="N-acetyltransferase" evidence="1">
    <location>
        <begin position="1"/>
        <end position="161"/>
    </location>
</feature>
<dbReference type="AlphaFoldDB" id="A0A162AE50"/>
<organism evidence="2 3">
    <name type="scientific">Pseudoalteromonas luteoviolacea H33</name>
    <dbReference type="NCBI Taxonomy" id="1365251"/>
    <lineage>
        <taxon>Bacteria</taxon>
        <taxon>Pseudomonadati</taxon>
        <taxon>Pseudomonadota</taxon>
        <taxon>Gammaproteobacteria</taxon>
        <taxon>Alteromonadales</taxon>
        <taxon>Pseudoalteromonadaceae</taxon>
        <taxon>Pseudoalteromonas</taxon>
    </lineage>
</organism>
<accession>A0A162AE50</accession>
<sequence length="162" mass="17739">MVISKIEEVHWVSILDIQEKSYQEIGTEDLAVLKSKNDASPGTCFVCVSDHGEVLGYVLAHPWSGITPPKLFEPLPNIAHCEYLYLHDMAITPRAKGNGIGRAAALKLIEIAKKQGIDKISLVAVQGSDRFWSLIGFQEVQGVNACVSYGDKAVLMEKVLSE</sequence>
<dbReference type="CDD" id="cd04301">
    <property type="entry name" value="NAT_SF"/>
    <property type="match status" value="1"/>
</dbReference>
<dbReference type="InterPro" id="IPR000182">
    <property type="entry name" value="GNAT_dom"/>
</dbReference>
<dbReference type="GO" id="GO:0016747">
    <property type="term" value="F:acyltransferase activity, transferring groups other than amino-acyl groups"/>
    <property type="evidence" value="ECO:0007669"/>
    <property type="project" value="InterPro"/>
</dbReference>
<dbReference type="InterPro" id="IPR016181">
    <property type="entry name" value="Acyl_CoA_acyltransferase"/>
</dbReference>
<reference evidence="2 3" key="1">
    <citation type="submission" date="2013-07" db="EMBL/GenBank/DDBJ databases">
        <title>Comparative Genomic and Metabolomic Analysis of Twelve Strains of Pseudoalteromonas luteoviolacea.</title>
        <authorList>
            <person name="Vynne N.G."/>
            <person name="Mansson M."/>
            <person name="Gram L."/>
        </authorList>
    </citation>
    <scope>NUCLEOTIDE SEQUENCE [LARGE SCALE GENOMIC DNA]</scope>
    <source>
        <strain evidence="2 3">H33</strain>
    </source>
</reference>
<proteinExistence type="predicted"/>
<evidence type="ECO:0000259" key="1">
    <source>
        <dbReference type="PROSITE" id="PS51186"/>
    </source>
</evidence>
<comment type="caution">
    <text evidence="2">The sequence shown here is derived from an EMBL/GenBank/DDBJ whole genome shotgun (WGS) entry which is preliminary data.</text>
</comment>
<dbReference type="EMBL" id="AUXZ01000092">
    <property type="protein sequence ID" value="KZN48293.1"/>
    <property type="molecule type" value="Genomic_DNA"/>
</dbReference>